<gene>
    <name evidence="1" type="ORF">OS493_036659</name>
</gene>
<comment type="caution">
    <text evidence="1">The sequence shown here is derived from an EMBL/GenBank/DDBJ whole genome shotgun (WGS) entry which is preliminary data.</text>
</comment>
<reference evidence="1" key="1">
    <citation type="submission" date="2023-01" db="EMBL/GenBank/DDBJ databases">
        <title>Genome assembly of the deep-sea coral Lophelia pertusa.</title>
        <authorList>
            <person name="Herrera S."/>
            <person name="Cordes E."/>
        </authorList>
    </citation>
    <scope>NUCLEOTIDE SEQUENCE</scope>
    <source>
        <strain evidence="1">USNM1676648</strain>
        <tissue evidence="1">Polyp</tissue>
    </source>
</reference>
<dbReference type="AlphaFoldDB" id="A0A9W9YI78"/>
<protein>
    <submittedName>
        <fullName evidence="1">Uncharacterized protein</fullName>
    </submittedName>
</protein>
<dbReference type="Proteomes" id="UP001163046">
    <property type="component" value="Unassembled WGS sequence"/>
</dbReference>
<evidence type="ECO:0000313" key="1">
    <source>
        <dbReference type="EMBL" id="KAJ7351100.1"/>
    </source>
</evidence>
<organism evidence="1 2">
    <name type="scientific">Desmophyllum pertusum</name>
    <dbReference type="NCBI Taxonomy" id="174260"/>
    <lineage>
        <taxon>Eukaryota</taxon>
        <taxon>Metazoa</taxon>
        <taxon>Cnidaria</taxon>
        <taxon>Anthozoa</taxon>
        <taxon>Hexacorallia</taxon>
        <taxon>Scleractinia</taxon>
        <taxon>Caryophylliina</taxon>
        <taxon>Caryophylliidae</taxon>
        <taxon>Desmophyllum</taxon>
    </lineage>
</organism>
<dbReference type="EMBL" id="MU827364">
    <property type="protein sequence ID" value="KAJ7351100.1"/>
    <property type="molecule type" value="Genomic_DNA"/>
</dbReference>
<name>A0A9W9YI78_9CNID</name>
<accession>A0A9W9YI78</accession>
<evidence type="ECO:0000313" key="2">
    <source>
        <dbReference type="Proteomes" id="UP001163046"/>
    </source>
</evidence>
<proteinExistence type="predicted"/>
<keyword evidence="2" id="KW-1185">Reference proteome</keyword>
<sequence>MSLKVSYQQEVTKGHPAYLLCRSKCHLPNRRTPVIQVVIPHPWNKNRILNTYTD</sequence>
<feature type="non-terminal residue" evidence="1">
    <location>
        <position position="54"/>
    </location>
</feature>